<keyword evidence="2" id="KW-1185">Reference proteome</keyword>
<evidence type="ECO:0000313" key="1">
    <source>
        <dbReference type="EMBL" id="CUG90485.1"/>
    </source>
</evidence>
<name>A0A0S4JJW5_BODSA</name>
<dbReference type="InterPro" id="IPR013083">
    <property type="entry name" value="Znf_RING/FYVE/PHD"/>
</dbReference>
<dbReference type="EMBL" id="CYKH01001837">
    <property type="protein sequence ID" value="CUG90485.1"/>
    <property type="molecule type" value="Genomic_DNA"/>
</dbReference>
<dbReference type="VEuPathDB" id="TriTrypDB:BSAL_27005"/>
<dbReference type="Proteomes" id="UP000051952">
    <property type="component" value="Unassembled WGS sequence"/>
</dbReference>
<sequence length="487" mass="54360">MSGNFVARLNTPSPQDVVLWRDDGFVGVRVSAAHHFANAARGCEKESHDATVLDDCADTRSCAEGSTAEDEFGQRALVPLPSATCPPFRGGSPAHLSLLDVAFATAHRRPYRRSSRLLVQAMLPALFRNLLSSTRAFAMPVASLNDYFRFRPREPLRIESLCPYMCPYIAAQPLPQWPCDLLWPRDVMVRSGRNTCRVCWESSLQFYKCDEQHLTCSSCFAMYILYNWRDHSELRCYQPGCTSKPMSTQDVVQLVASNVVALGVYIDRTVQHATAQAFAEAHAVVLREAPEATVAADILLQKQLQKSMHAARMCPHCKLGPIDFFGCDDLAQHHGEERNGARIDNSCQRCGFFADHIDAWDRWDGVARYNEQPIARWMSATDEDYDSHQPDHVESQSPIHLPLRGVLSPGAVPPQQHDVSYGPLIEYLPMQSNMLEEAVAMVENIVPDALRSDLMTLCRGVAVRNSSIEDATGIAEAALNEYYSARE</sequence>
<dbReference type="Gene3D" id="3.30.40.10">
    <property type="entry name" value="Zinc/RING finger domain, C3HC4 (zinc finger)"/>
    <property type="match status" value="1"/>
</dbReference>
<evidence type="ECO:0000313" key="2">
    <source>
        <dbReference type="Proteomes" id="UP000051952"/>
    </source>
</evidence>
<accession>A0A0S4JJW5</accession>
<protein>
    <submittedName>
        <fullName evidence="1">Uncharacterized protein</fullName>
    </submittedName>
</protein>
<reference evidence="2" key="1">
    <citation type="submission" date="2015-09" db="EMBL/GenBank/DDBJ databases">
        <authorList>
            <consortium name="Pathogen Informatics"/>
        </authorList>
    </citation>
    <scope>NUCLEOTIDE SEQUENCE [LARGE SCALE GENOMIC DNA]</scope>
    <source>
        <strain evidence="2">Lake Konstanz</strain>
    </source>
</reference>
<dbReference type="AlphaFoldDB" id="A0A0S4JJW5"/>
<organism evidence="1 2">
    <name type="scientific">Bodo saltans</name>
    <name type="common">Flagellated protozoan</name>
    <dbReference type="NCBI Taxonomy" id="75058"/>
    <lineage>
        <taxon>Eukaryota</taxon>
        <taxon>Discoba</taxon>
        <taxon>Euglenozoa</taxon>
        <taxon>Kinetoplastea</taxon>
        <taxon>Metakinetoplastina</taxon>
        <taxon>Eubodonida</taxon>
        <taxon>Bodonidae</taxon>
        <taxon>Bodo</taxon>
    </lineage>
</organism>
<proteinExistence type="predicted"/>
<gene>
    <name evidence="1" type="ORF">BSAL_27005</name>
</gene>